<evidence type="ECO:0000313" key="2">
    <source>
        <dbReference type="Proteomes" id="UP001285441"/>
    </source>
</evidence>
<sequence>MLRWSPLPRGHPLQAQYLKRACLIASSSALRILMNRGADPNQWIEGRGTILAFHLQNIKESCLFSNTLNDSDNSLRDARELTECTMALLEYKASIHTRDMYGWSPLDYFQELLNNGEEWGTTCYREVLGAHLHVDRISGIWDNGEHISSHDGGADLISGGILHD</sequence>
<proteinExistence type="predicted"/>
<dbReference type="EMBL" id="JAULSW010000009">
    <property type="protein sequence ID" value="KAK3370667.1"/>
    <property type="molecule type" value="Genomic_DNA"/>
</dbReference>
<dbReference type="Proteomes" id="UP001285441">
    <property type="component" value="Unassembled WGS sequence"/>
</dbReference>
<evidence type="ECO:0008006" key="3">
    <source>
        <dbReference type="Google" id="ProtNLM"/>
    </source>
</evidence>
<dbReference type="AlphaFoldDB" id="A0AAE0K6U3"/>
<dbReference type="Gene3D" id="1.25.40.20">
    <property type="entry name" value="Ankyrin repeat-containing domain"/>
    <property type="match status" value="1"/>
</dbReference>
<keyword evidence="2" id="KW-1185">Reference proteome</keyword>
<gene>
    <name evidence="1" type="ORF">B0H63DRAFT_454818</name>
</gene>
<name>A0AAE0K6U3_9PEZI</name>
<reference evidence="1" key="2">
    <citation type="submission" date="2023-06" db="EMBL/GenBank/DDBJ databases">
        <authorList>
            <consortium name="Lawrence Berkeley National Laboratory"/>
            <person name="Haridas S."/>
            <person name="Hensen N."/>
            <person name="Bonometti L."/>
            <person name="Westerberg I."/>
            <person name="Brannstrom I.O."/>
            <person name="Guillou S."/>
            <person name="Cros-Aarteil S."/>
            <person name="Calhoun S."/>
            <person name="Kuo A."/>
            <person name="Mondo S."/>
            <person name="Pangilinan J."/>
            <person name="Riley R."/>
            <person name="LaButti K."/>
            <person name="Andreopoulos B."/>
            <person name="Lipzen A."/>
            <person name="Chen C."/>
            <person name="Yanf M."/>
            <person name="Daum C."/>
            <person name="Ng V."/>
            <person name="Clum A."/>
            <person name="Steindorff A."/>
            <person name="Ohm R."/>
            <person name="Martin F."/>
            <person name="Silar P."/>
            <person name="Natvig D."/>
            <person name="Lalanne C."/>
            <person name="Gautier V."/>
            <person name="Ament-velasquez S.L."/>
            <person name="Kruys A."/>
            <person name="Hutchinson M.I."/>
            <person name="Powell A.J."/>
            <person name="Barry K."/>
            <person name="Miller A.N."/>
            <person name="Grigoriev I.V."/>
            <person name="Debuchy R."/>
            <person name="Gladieux P."/>
            <person name="Thoren M.H."/>
            <person name="Johannesson H."/>
        </authorList>
    </citation>
    <scope>NUCLEOTIDE SEQUENCE</scope>
    <source>
        <strain evidence="1">CBS 232.78</strain>
    </source>
</reference>
<protein>
    <recommendedName>
        <fullName evidence="3">Ankyrin</fullName>
    </recommendedName>
</protein>
<reference evidence="1" key="1">
    <citation type="journal article" date="2023" name="Mol. Phylogenet. Evol.">
        <title>Genome-scale phylogeny and comparative genomics of the fungal order Sordariales.</title>
        <authorList>
            <person name="Hensen N."/>
            <person name="Bonometti L."/>
            <person name="Westerberg I."/>
            <person name="Brannstrom I.O."/>
            <person name="Guillou S."/>
            <person name="Cros-Aarteil S."/>
            <person name="Calhoun S."/>
            <person name="Haridas S."/>
            <person name="Kuo A."/>
            <person name="Mondo S."/>
            <person name="Pangilinan J."/>
            <person name="Riley R."/>
            <person name="LaButti K."/>
            <person name="Andreopoulos B."/>
            <person name="Lipzen A."/>
            <person name="Chen C."/>
            <person name="Yan M."/>
            <person name="Daum C."/>
            <person name="Ng V."/>
            <person name="Clum A."/>
            <person name="Steindorff A."/>
            <person name="Ohm R.A."/>
            <person name="Martin F."/>
            <person name="Silar P."/>
            <person name="Natvig D.O."/>
            <person name="Lalanne C."/>
            <person name="Gautier V."/>
            <person name="Ament-Velasquez S.L."/>
            <person name="Kruys A."/>
            <person name="Hutchinson M.I."/>
            <person name="Powell A.J."/>
            <person name="Barry K."/>
            <person name="Miller A.N."/>
            <person name="Grigoriev I.V."/>
            <person name="Debuchy R."/>
            <person name="Gladieux P."/>
            <person name="Hiltunen Thoren M."/>
            <person name="Johannesson H."/>
        </authorList>
    </citation>
    <scope>NUCLEOTIDE SEQUENCE</scope>
    <source>
        <strain evidence="1">CBS 232.78</strain>
    </source>
</reference>
<dbReference type="SUPFAM" id="SSF48403">
    <property type="entry name" value="Ankyrin repeat"/>
    <property type="match status" value="1"/>
</dbReference>
<accession>A0AAE0K6U3</accession>
<comment type="caution">
    <text evidence="1">The sequence shown here is derived from an EMBL/GenBank/DDBJ whole genome shotgun (WGS) entry which is preliminary data.</text>
</comment>
<evidence type="ECO:0000313" key="1">
    <source>
        <dbReference type="EMBL" id="KAK3370667.1"/>
    </source>
</evidence>
<organism evidence="1 2">
    <name type="scientific">Podospora didyma</name>
    <dbReference type="NCBI Taxonomy" id="330526"/>
    <lineage>
        <taxon>Eukaryota</taxon>
        <taxon>Fungi</taxon>
        <taxon>Dikarya</taxon>
        <taxon>Ascomycota</taxon>
        <taxon>Pezizomycotina</taxon>
        <taxon>Sordariomycetes</taxon>
        <taxon>Sordariomycetidae</taxon>
        <taxon>Sordariales</taxon>
        <taxon>Podosporaceae</taxon>
        <taxon>Podospora</taxon>
    </lineage>
</organism>
<dbReference type="InterPro" id="IPR036770">
    <property type="entry name" value="Ankyrin_rpt-contain_sf"/>
</dbReference>